<evidence type="ECO:0000313" key="2">
    <source>
        <dbReference type="Proteomes" id="UP000289703"/>
    </source>
</evidence>
<accession>A0A4Q1JJD7</accession>
<proteinExistence type="predicted"/>
<sequence length="840" mass="98983">MPAKSDKRKFISTETRDYWNNLHINVDSFWDNWEGKYKSEFERKIKKEISESGLKEILELYNIQYKKPKTPIIKIFSDNVETAIELFCIIRFSLNNPKAYARILKIPPIKDKTNRERVIIESIKLHKKSRLADLFLVYSADKLGDNHFTFNLTGDEEQNFEEFRKILDKSRRFLKSRDKQQTVYHLRHAFDANDKWYFSFLKKTGDDIISAIPNNKRVIRGQYFYLVLDKKNEFLNVKTRSKEIAYNLRDYISLKGTKRLYFKHSSSTYTPTSFFDTILQKSGNIFTDELGKEIILTDVGFRKTNLNVGIDLHDPDTKHKVLEQIVILKEQGHLVLNDISEFKYLKFNYNGLEYKVNIVLNKWGQCKLILSDSNKPKIDLENFQKAFIASFNIEFKSYLNNANAEIDRTRIINTLLNKKTIESNNIPEIIENELTALVKSKIILKPINCAKRRCENDTCRQITWVDKECPKCGSDLIIEGKHIDINLDEKGIKKVVFNELKKIKIFAVKTYEKQINRKKYALIDIYYENKSITIYICSASPSTDLVNYFKRSASPLLIILSRFKESLIQPIINAGFSCLDLSTFLTEMEDSVNVEERFIQFIEKQNHEWYQRILKKGYESYNRIITRANSYGEMDFETDTYNILQELFIIGDRLGGKMTGVKAPDGIVVINPHSKSRSKFCFAWDCKFSVLENGYELNDDKAKHRFYINTLNKNDKVKFYGGLKTYAIISQNMNLTTYQNFYNRLSKRFRWKGNIVFIDERIIIELYRFYKENQALISSNPEPFYRPVSEMFSIIWKVNQQPFPIISDERLKSIVTRVKNGYEGKAKDFDFERKEFDLNF</sequence>
<comment type="caution">
    <text evidence="1">The sequence shown here is derived from an EMBL/GenBank/DDBJ whole genome shotgun (WGS) entry which is preliminary data.</text>
</comment>
<name>A0A4Q1JJD7_9BACT</name>
<gene>
    <name evidence="1" type="ORF">EO244_15345</name>
</gene>
<evidence type="ECO:0000313" key="1">
    <source>
        <dbReference type="EMBL" id="RXQ88503.1"/>
    </source>
</evidence>
<dbReference type="AlphaFoldDB" id="A0A4Q1JJD7"/>
<dbReference type="Proteomes" id="UP000289703">
    <property type="component" value="Unassembled WGS sequence"/>
</dbReference>
<organism evidence="1 2">
    <name type="scientific">Ancylomarina salipaludis</name>
    <dbReference type="NCBI Taxonomy" id="2501299"/>
    <lineage>
        <taxon>Bacteria</taxon>
        <taxon>Pseudomonadati</taxon>
        <taxon>Bacteroidota</taxon>
        <taxon>Bacteroidia</taxon>
        <taxon>Marinilabiliales</taxon>
        <taxon>Marinifilaceae</taxon>
        <taxon>Ancylomarina</taxon>
    </lineage>
</organism>
<keyword evidence="2" id="KW-1185">Reference proteome</keyword>
<protein>
    <submittedName>
        <fullName evidence="1">Uncharacterized protein</fullName>
    </submittedName>
</protein>
<reference evidence="1 2" key="1">
    <citation type="submission" date="2019-01" db="EMBL/GenBank/DDBJ databases">
        <title>Ancylomarina salipaludis sp. nov., isolated from a salt marsh.</title>
        <authorList>
            <person name="Yoon J.-H."/>
        </authorList>
    </citation>
    <scope>NUCLEOTIDE SEQUENCE [LARGE SCALE GENOMIC DNA]</scope>
    <source>
        <strain evidence="1 2">SHSM-M15</strain>
    </source>
</reference>
<dbReference type="EMBL" id="SAXA01000018">
    <property type="protein sequence ID" value="RXQ88503.1"/>
    <property type="molecule type" value="Genomic_DNA"/>
</dbReference>
<dbReference type="RefSeq" id="WP_129255569.1">
    <property type="nucleotide sequence ID" value="NZ_SAXA01000018.1"/>
</dbReference>
<dbReference type="OrthoDB" id="2598500at2"/>